<keyword evidence="2 7" id="KW-0645">Protease</keyword>
<feature type="active site" description="Charge relay system" evidence="7">
    <location>
        <position position="61"/>
    </location>
</feature>
<dbReference type="GO" id="GO:0004252">
    <property type="term" value="F:serine-type endopeptidase activity"/>
    <property type="evidence" value="ECO:0007669"/>
    <property type="project" value="UniProtKB-UniRule"/>
</dbReference>
<dbReference type="Pfam" id="PF00082">
    <property type="entry name" value="Peptidase_S8"/>
    <property type="match status" value="1"/>
</dbReference>
<evidence type="ECO:0000259" key="9">
    <source>
        <dbReference type="Pfam" id="PF00082"/>
    </source>
</evidence>
<dbReference type="EMBL" id="CAICTM010002904">
    <property type="protein sequence ID" value="CAB9530509.1"/>
    <property type="molecule type" value="Genomic_DNA"/>
</dbReference>
<dbReference type="PROSITE" id="PS51892">
    <property type="entry name" value="SUBTILASE"/>
    <property type="match status" value="1"/>
</dbReference>
<evidence type="ECO:0000313" key="11">
    <source>
        <dbReference type="Proteomes" id="UP001153069"/>
    </source>
</evidence>
<evidence type="ECO:0000256" key="1">
    <source>
        <dbReference type="ARBA" id="ARBA00011073"/>
    </source>
</evidence>
<name>A0A9N8F2W1_9STRA</name>
<evidence type="ECO:0000256" key="7">
    <source>
        <dbReference type="PROSITE-ProRule" id="PRU01240"/>
    </source>
</evidence>
<evidence type="ECO:0000256" key="4">
    <source>
        <dbReference type="ARBA" id="ARBA00022825"/>
    </source>
</evidence>
<gene>
    <name evidence="10" type="ORF">SEMRO_2906_G339980.1</name>
</gene>
<keyword evidence="11" id="KW-1185">Reference proteome</keyword>
<comment type="catalytic activity">
    <reaction evidence="5">
        <text>Hydrolysis of proteins with broad specificity for peptide bonds, and a preference for a large uncharged residue in P1. Hydrolyzes peptide amides.</text>
        <dbReference type="EC" id="3.4.21.62"/>
    </reaction>
</comment>
<keyword evidence="4 7" id="KW-0720">Serine protease</keyword>
<dbReference type="InterPro" id="IPR050131">
    <property type="entry name" value="Peptidase_S8_subtilisin-like"/>
</dbReference>
<dbReference type="SUPFAM" id="SSF52743">
    <property type="entry name" value="Subtilisin-like"/>
    <property type="match status" value="1"/>
</dbReference>
<dbReference type="InterPro" id="IPR015500">
    <property type="entry name" value="Peptidase_S8_subtilisin-rel"/>
</dbReference>
<evidence type="ECO:0000256" key="5">
    <source>
        <dbReference type="ARBA" id="ARBA00023529"/>
    </source>
</evidence>
<dbReference type="Proteomes" id="UP001153069">
    <property type="component" value="Unassembled WGS sequence"/>
</dbReference>
<reference evidence="10" key="1">
    <citation type="submission" date="2020-06" db="EMBL/GenBank/DDBJ databases">
        <authorList>
            <consortium name="Plant Systems Biology data submission"/>
        </authorList>
    </citation>
    <scope>NUCLEOTIDE SEQUENCE</scope>
    <source>
        <strain evidence="10">D6</strain>
    </source>
</reference>
<dbReference type="GO" id="GO:0006508">
    <property type="term" value="P:proteolysis"/>
    <property type="evidence" value="ECO:0007669"/>
    <property type="project" value="UniProtKB-KW"/>
</dbReference>
<dbReference type="Gene3D" id="3.40.50.200">
    <property type="entry name" value="Peptidase S8/S53 domain"/>
    <property type="match status" value="1"/>
</dbReference>
<dbReference type="OrthoDB" id="40711at2759"/>
<feature type="active site" description="Charge relay system" evidence="7">
    <location>
        <position position="243"/>
    </location>
</feature>
<organism evidence="10 11">
    <name type="scientific">Seminavis robusta</name>
    <dbReference type="NCBI Taxonomy" id="568900"/>
    <lineage>
        <taxon>Eukaryota</taxon>
        <taxon>Sar</taxon>
        <taxon>Stramenopiles</taxon>
        <taxon>Ochrophyta</taxon>
        <taxon>Bacillariophyta</taxon>
        <taxon>Bacillariophyceae</taxon>
        <taxon>Bacillariophycidae</taxon>
        <taxon>Naviculales</taxon>
        <taxon>Naviculaceae</taxon>
        <taxon>Seminavis</taxon>
    </lineage>
</organism>
<dbReference type="AlphaFoldDB" id="A0A9N8F2W1"/>
<keyword evidence="3 7" id="KW-0378">Hydrolase</keyword>
<dbReference type="PROSITE" id="PS00138">
    <property type="entry name" value="SUBTILASE_SER"/>
    <property type="match status" value="1"/>
</dbReference>
<dbReference type="InterPro" id="IPR023828">
    <property type="entry name" value="Peptidase_S8_Ser-AS"/>
</dbReference>
<proteinExistence type="inferred from homology"/>
<accession>A0A9N8F2W1</accession>
<dbReference type="InterPro" id="IPR036852">
    <property type="entry name" value="Peptidase_S8/S53_dom_sf"/>
</dbReference>
<evidence type="ECO:0000256" key="6">
    <source>
        <dbReference type="ARBA" id="ARBA00023619"/>
    </source>
</evidence>
<evidence type="ECO:0000256" key="8">
    <source>
        <dbReference type="RuleBase" id="RU003355"/>
    </source>
</evidence>
<dbReference type="EC" id="3.4.21.62" evidence="6"/>
<feature type="domain" description="Peptidase S8/S53" evidence="9">
    <location>
        <begin position="52"/>
        <end position="290"/>
    </location>
</feature>
<dbReference type="PROSITE" id="PS00136">
    <property type="entry name" value="SUBTILASE_ASP"/>
    <property type="match status" value="1"/>
</dbReference>
<dbReference type="InterPro" id="IPR000209">
    <property type="entry name" value="Peptidase_S8/S53_dom"/>
</dbReference>
<evidence type="ECO:0000313" key="10">
    <source>
        <dbReference type="EMBL" id="CAB9530509.1"/>
    </source>
</evidence>
<dbReference type="PANTHER" id="PTHR43806:SF11">
    <property type="entry name" value="CEREVISIN-RELATED"/>
    <property type="match status" value="1"/>
</dbReference>
<dbReference type="InterPro" id="IPR023827">
    <property type="entry name" value="Peptidase_S8_Asp-AS"/>
</dbReference>
<comment type="similarity">
    <text evidence="1 7 8">Belongs to the peptidase S8 family.</text>
</comment>
<protein>
    <recommendedName>
        <fullName evidence="6">subtilisin</fullName>
        <ecNumber evidence="6">3.4.21.62</ecNumber>
    </recommendedName>
</protein>
<feature type="active site" description="Charge relay system" evidence="7">
    <location>
        <position position="92"/>
    </location>
</feature>
<comment type="caution">
    <text evidence="10">The sequence shown here is derived from an EMBL/GenBank/DDBJ whole genome shotgun (WGS) entry which is preliminary data.</text>
</comment>
<evidence type="ECO:0000256" key="2">
    <source>
        <dbReference type="ARBA" id="ARBA00022670"/>
    </source>
</evidence>
<dbReference type="PANTHER" id="PTHR43806">
    <property type="entry name" value="PEPTIDASE S8"/>
    <property type="match status" value="1"/>
</dbReference>
<evidence type="ECO:0000256" key="3">
    <source>
        <dbReference type="ARBA" id="ARBA00022801"/>
    </source>
</evidence>
<sequence>MGSCCSKSAANDEVKCPSVLRQETSKEVSDQALPEGVILTGGEKLHKEGLTGKGVRVAVIDSGIDQEHPGFRGQVKHKVWLRSGTPLEEDDHGTHVAGTIHLMAPDAELYDYRVFGRTGMGISAAIAKAIREATDSGCQVINMSLGGPFPTPSIKSAVEYAASKGVVMVCAAGNEGDNNPLTNEISYPAAYGECISVAAVSKKDGFPVAVFSNSNAQVDYAGIGVDVVSFKPGGGYQQMSGTSMASPHVAGLVACLMTNGKTNSNNIRETLNDISIDIGTEGMDNETGVGFATYLDEGAFDELLPRGASKPVKQLYSAVVG</sequence>
<dbReference type="PRINTS" id="PR00723">
    <property type="entry name" value="SUBTILISIN"/>
</dbReference>